<keyword evidence="2" id="KW-1185">Reference proteome</keyword>
<dbReference type="EMBL" id="KN837333">
    <property type="protein sequence ID" value="KIJ27509.1"/>
    <property type="molecule type" value="Genomic_DNA"/>
</dbReference>
<gene>
    <name evidence="1" type="ORF">M422DRAFT_55034</name>
</gene>
<accession>A0A0C9U0J8</accession>
<evidence type="ECO:0000313" key="1">
    <source>
        <dbReference type="EMBL" id="KIJ27509.1"/>
    </source>
</evidence>
<organism evidence="1 2">
    <name type="scientific">Sphaerobolus stellatus (strain SS14)</name>
    <dbReference type="NCBI Taxonomy" id="990650"/>
    <lineage>
        <taxon>Eukaryota</taxon>
        <taxon>Fungi</taxon>
        <taxon>Dikarya</taxon>
        <taxon>Basidiomycota</taxon>
        <taxon>Agaricomycotina</taxon>
        <taxon>Agaricomycetes</taxon>
        <taxon>Phallomycetidae</taxon>
        <taxon>Geastrales</taxon>
        <taxon>Sphaerobolaceae</taxon>
        <taxon>Sphaerobolus</taxon>
    </lineage>
</organism>
<dbReference type="AlphaFoldDB" id="A0A0C9U0J8"/>
<sequence>MKFIIPALVVAAISGLATLALPPGHLVKRAATAAQLEQDVAVITSGVDVLSSSISTIPTTGSTIMNIIPVALNALNVGADVFQATQDFQGSSTLSILDATNLLTSVEGLQASIISTVGQVVAKKAVFEAVAPGGAVFALQMFRTLSTNIAAAMARVAPQYAYSRLSLDYYSGLYYY</sequence>
<name>A0A0C9U0J8_SPHS4</name>
<proteinExistence type="predicted"/>
<protein>
    <submittedName>
        <fullName evidence="1">Unplaced genomic scaffold SPHSTscaffold_258, whole genome shotgun sequence</fullName>
    </submittedName>
</protein>
<dbReference type="Pfam" id="PF12296">
    <property type="entry name" value="HsbA"/>
    <property type="match status" value="1"/>
</dbReference>
<dbReference type="InterPro" id="IPR021054">
    <property type="entry name" value="Cell_wall_mannoprotein_1"/>
</dbReference>
<reference evidence="1 2" key="1">
    <citation type="submission" date="2014-06" db="EMBL/GenBank/DDBJ databases">
        <title>Evolutionary Origins and Diversification of the Mycorrhizal Mutualists.</title>
        <authorList>
            <consortium name="DOE Joint Genome Institute"/>
            <consortium name="Mycorrhizal Genomics Consortium"/>
            <person name="Kohler A."/>
            <person name="Kuo A."/>
            <person name="Nagy L.G."/>
            <person name="Floudas D."/>
            <person name="Copeland A."/>
            <person name="Barry K.W."/>
            <person name="Cichocki N."/>
            <person name="Veneault-Fourrey C."/>
            <person name="LaButti K."/>
            <person name="Lindquist E.A."/>
            <person name="Lipzen A."/>
            <person name="Lundell T."/>
            <person name="Morin E."/>
            <person name="Murat C."/>
            <person name="Riley R."/>
            <person name="Ohm R."/>
            <person name="Sun H."/>
            <person name="Tunlid A."/>
            <person name="Henrissat B."/>
            <person name="Grigoriev I.V."/>
            <person name="Hibbett D.S."/>
            <person name="Martin F."/>
        </authorList>
    </citation>
    <scope>NUCLEOTIDE SEQUENCE [LARGE SCALE GENOMIC DNA]</scope>
    <source>
        <strain evidence="1 2">SS14</strain>
    </source>
</reference>
<dbReference type="HOGENOM" id="CLU_094689_0_0_1"/>
<dbReference type="Proteomes" id="UP000054279">
    <property type="component" value="Unassembled WGS sequence"/>
</dbReference>
<evidence type="ECO:0000313" key="2">
    <source>
        <dbReference type="Proteomes" id="UP000054279"/>
    </source>
</evidence>